<dbReference type="Proteomes" id="UP000076154">
    <property type="component" value="Unassembled WGS sequence"/>
</dbReference>
<accession>A0A369KGL6</accession>
<reference evidence="1" key="1">
    <citation type="submission" date="2018-04" db="EMBL/GenBank/DDBJ databases">
        <title>Whole genome sequencing of Hypsizygus marmoreus.</title>
        <authorList>
            <person name="Choi I.-G."/>
            <person name="Min B."/>
            <person name="Kim J.-G."/>
            <person name="Kim S."/>
            <person name="Oh Y.-L."/>
            <person name="Kong W.-S."/>
            <person name="Park H."/>
            <person name="Jeong J."/>
            <person name="Song E.-S."/>
        </authorList>
    </citation>
    <scope>NUCLEOTIDE SEQUENCE [LARGE SCALE GENOMIC DNA]</scope>
    <source>
        <strain evidence="1">51987-8</strain>
    </source>
</reference>
<proteinExistence type="predicted"/>
<name>A0A369KGL6_HYPMA</name>
<comment type="caution">
    <text evidence="1">The sequence shown here is derived from an EMBL/GenBank/DDBJ whole genome shotgun (WGS) entry which is preliminary data.</text>
</comment>
<dbReference type="EMBL" id="LUEZ02000004">
    <property type="protein sequence ID" value="RDB30874.1"/>
    <property type="molecule type" value="Genomic_DNA"/>
</dbReference>
<keyword evidence="2" id="KW-1185">Reference proteome</keyword>
<protein>
    <submittedName>
        <fullName evidence="1">Uncharacterized protein</fullName>
    </submittedName>
</protein>
<evidence type="ECO:0000313" key="2">
    <source>
        <dbReference type="Proteomes" id="UP000076154"/>
    </source>
</evidence>
<dbReference type="AlphaFoldDB" id="A0A369KGL6"/>
<gene>
    <name evidence="1" type="ORF">Hypma_005899</name>
</gene>
<sequence length="101" mass="11148">MIDPNPAESVEQKRVDYITASGVKNPAVRFAGYQQGNYIGNELVIPSDLQEGLSAKCWDPIAVTSLKNTEADEKLPEGMPDLKAKYDEAVKEWKIVKPVAK</sequence>
<organism evidence="1 2">
    <name type="scientific">Hypsizygus marmoreus</name>
    <name type="common">White beech mushroom</name>
    <name type="synonym">Agaricus marmoreus</name>
    <dbReference type="NCBI Taxonomy" id="39966"/>
    <lineage>
        <taxon>Eukaryota</taxon>
        <taxon>Fungi</taxon>
        <taxon>Dikarya</taxon>
        <taxon>Basidiomycota</taxon>
        <taxon>Agaricomycotina</taxon>
        <taxon>Agaricomycetes</taxon>
        <taxon>Agaricomycetidae</taxon>
        <taxon>Agaricales</taxon>
        <taxon>Tricholomatineae</taxon>
        <taxon>Lyophyllaceae</taxon>
        <taxon>Hypsizygus</taxon>
    </lineage>
</organism>
<dbReference type="InParanoid" id="A0A369KGL6"/>
<evidence type="ECO:0000313" key="1">
    <source>
        <dbReference type="EMBL" id="RDB30874.1"/>
    </source>
</evidence>